<dbReference type="STRING" id="427683.A5481_01460"/>
<feature type="region of interest" description="Disordered" evidence="1">
    <location>
        <begin position="234"/>
        <end position="261"/>
    </location>
</feature>
<dbReference type="RefSeq" id="WP_048434447.1">
    <property type="nucleotide sequence ID" value="NZ_LWHQ01000005.1"/>
</dbReference>
<evidence type="ECO:0000313" key="2">
    <source>
        <dbReference type="EMBL" id="OAS27457.1"/>
    </source>
</evidence>
<organism evidence="2 3">
    <name type="scientific">Methylobacterium platani</name>
    <dbReference type="NCBI Taxonomy" id="427683"/>
    <lineage>
        <taxon>Bacteria</taxon>
        <taxon>Pseudomonadati</taxon>
        <taxon>Pseudomonadota</taxon>
        <taxon>Alphaproteobacteria</taxon>
        <taxon>Hyphomicrobiales</taxon>
        <taxon>Methylobacteriaceae</taxon>
        <taxon>Methylobacterium</taxon>
    </lineage>
</organism>
<dbReference type="AlphaFoldDB" id="A0A179SHY2"/>
<accession>A0A179SHY2</accession>
<sequence>MTYRTPHLRVIGPGSDDMLTTWGSKLIGVRLIDRLDGESDEAIFRFTRKKPYMEIPPQGTPYTVQAGWSAQGMALFGRYTFQRVHIFGEPKQGQQLHLICRAADFNDDLKKVDSQHFDKENGHSTLGDMFNSLFKSSGSRVLIHPDIASIPVPDGYALRWRETALDFAMGIAENVGAVVKPMDGKILILKRGSLQSVSGQDLPVIQMQFDENYSFDVEREPKYEYQEVSASYLDTDKGTLEQEKQSSGKQGAADALPHPFSGSDGAKRAAAAAAVELAGATGQGLFTKVGDPAATAGARVACSGFGTPIDETTWEAECVTHEIVPTVGWTTTVETRVVD</sequence>
<feature type="compositionally biased region" description="Basic and acidic residues" evidence="1">
    <location>
        <begin position="234"/>
        <end position="246"/>
    </location>
</feature>
<dbReference type="Proteomes" id="UP000078316">
    <property type="component" value="Unassembled WGS sequence"/>
</dbReference>
<dbReference type="OrthoDB" id="7833734at2"/>
<protein>
    <recommendedName>
        <fullName evidence="4">Late control protein</fullName>
    </recommendedName>
</protein>
<gene>
    <name evidence="2" type="ORF">A5481_01460</name>
</gene>
<name>A0A179SHY2_9HYPH</name>
<evidence type="ECO:0000313" key="3">
    <source>
        <dbReference type="Proteomes" id="UP000078316"/>
    </source>
</evidence>
<dbReference type="EMBL" id="LWHQ01000005">
    <property type="protein sequence ID" value="OAS27457.1"/>
    <property type="molecule type" value="Genomic_DNA"/>
</dbReference>
<comment type="caution">
    <text evidence="2">The sequence shown here is derived from an EMBL/GenBank/DDBJ whole genome shotgun (WGS) entry which is preliminary data.</text>
</comment>
<evidence type="ECO:0008006" key="4">
    <source>
        <dbReference type="Google" id="ProtNLM"/>
    </source>
</evidence>
<evidence type="ECO:0000256" key="1">
    <source>
        <dbReference type="SAM" id="MobiDB-lite"/>
    </source>
</evidence>
<reference evidence="2 3" key="1">
    <citation type="submission" date="2016-04" db="EMBL/GenBank/DDBJ databases">
        <authorList>
            <person name="Evans L.H."/>
            <person name="Alamgir A."/>
            <person name="Owens N."/>
            <person name="Weber N.D."/>
            <person name="Virtaneva K."/>
            <person name="Barbian K."/>
            <person name="Babar A."/>
            <person name="Rosenke K."/>
        </authorList>
    </citation>
    <scope>NUCLEOTIDE SEQUENCE [LARGE SCALE GENOMIC DNA]</scope>
    <source>
        <strain evidence="2 3">PMB02</strain>
    </source>
</reference>
<proteinExistence type="predicted"/>